<dbReference type="AlphaFoldDB" id="A0AAX4JGK3"/>
<keyword evidence="2" id="KW-1185">Reference proteome</keyword>
<proteinExistence type="predicted"/>
<evidence type="ECO:0000313" key="1">
    <source>
        <dbReference type="EMBL" id="WUR05069.1"/>
    </source>
</evidence>
<dbReference type="KEGG" id="vnx:VNE69_12054"/>
<dbReference type="Proteomes" id="UP001334084">
    <property type="component" value="Chromosome 12"/>
</dbReference>
<accession>A0AAX4JGK3</accession>
<organism evidence="1 2">
    <name type="scientific">Vairimorpha necatrix</name>
    <dbReference type="NCBI Taxonomy" id="6039"/>
    <lineage>
        <taxon>Eukaryota</taxon>
        <taxon>Fungi</taxon>
        <taxon>Fungi incertae sedis</taxon>
        <taxon>Microsporidia</taxon>
        <taxon>Nosematidae</taxon>
        <taxon>Vairimorpha</taxon>
    </lineage>
</organism>
<protein>
    <submittedName>
        <fullName evidence="1">Uncharacterized protein</fullName>
    </submittedName>
</protein>
<reference evidence="1" key="1">
    <citation type="journal article" date="2024" name="BMC Genomics">
        <title>Functional annotation of a divergent genome using sequence and structure-based similarity.</title>
        <authorList>
            <person name="Svedberg D."/>
            <person name="Winiger R.R."/>
            <person name="Berg A."/>
            <person name="Sharma H."/>
            <person name="Tellgren-Roth C."/>
            <person name="Debrunner-Vossbrinck B.A."/>
            <person name="Vossbrinck C.R."/>
            <person name="Barandun J."/>
        </authorList>
    </citation>
    <scope>NUCLEOTIDE SEQUENCE</scope>
    <source>
        <strain evidence="1">Illinois isolate</strain>
    </source>
</reference>
<name>A0AAX4JGK3_9MICR</name>
<dbReference type="EMBL" id="CP142737">
    <property type="protein sequence ID" value="WUR05069.1"/>
    <property type="molecule type" value="Genomic_DNA"/>
</dbReference>
<dbReference type="RefSeq" id="XP_065331214.1">
    <property type="nucleotide sequence ID" value="XM_065475142.1"/>
</dbReference>
<dbReference type="GeneID" id="90542916"/>
<evidence type="ECO:0000313" key="2">
    <source>
        <dbReference type="Proteomes" id="UP001334084"/>
    </source>
</evidence>
<sequence>MALIITENISNKTPLKSSSSISSSVKYILFSLDLDIIEYFYINNLDLYITNINIEYLLFKVSKFKYLEIKVEGNKTIDRLQTYNKVVSKDPRGLEISFSADIYRSVYTSLYMPSAYYHESDINIKIFQYIVKNKEASYEEIEKHCKEDIRRGMNNLLYTEVIIKKNNLYKVNEILKI</sequence>
<gene>
    <name evidence="1" type="ORF">VNE69_12054</name>
</gene>